<keyword evidence="4" id="KW-0812">Transmembrane</keyword>
<dbReference type="SUPFAM" id="SSF46894">
    <property type="entry name" value="C-terminal effector domain of the bipartite response regulators"/>
    <property type="match status" value="1"/>
</dbReference>
<feature type="transmembrane region" description="Helical" evidence="4">
    <location>
        <begin position="341"/>
        <end position="365"/>
    </location>
</feature>
<feature type="domain" description="HTH luxR-type" evidence="5">
    <location>
        <begin position="434"/>
        <end position="499"/>
    </location>
</feature>
<evidence type="ECO:0000313" key="6">
    <source>
        <dbReference type="EMBL" id="RDB71484.1"/>
    </source>
</evidence>
<dbReference type="Proteomes" id="UP000253817">
    <property type="component" value="Unassembled WGS sequence"/>
</dbReference>
<gene>
    <name evidence="6" type="ORF">C1876_01670</name>
    <name evidence="7" type="ORF">DMP09_10520</name>
</gene>
<dbReference type="GO" id="GO:0003677">
    <property type="term" value="F:DNA binding"/>
    <property type="evidence" value="ECO:0007669"/>
    <property type="project" value="UniProtKB-KW"/>
</dbReference>
<dbReference type="InterPro" id="IPR016032">
    <property type="entry name" value="Sig_transdc_resp-reg_C-effctor"/>
</dbReference>
<reference evidence="9" key="2">
    <citation type="submission" date="2018-05" db="EMBL/GenBank/DDBJ databases">
        <title>Genome Sequencing of selected type strains of the family Eggerthellaceae.</title>
        <authorList>
            <person name="Danylec N."/>
            <person name="Stoll D.A."/>
            <person name="Doetsch A."/>
            <person name="Huch M."/>
        </authorList>
    </citation>
    <scope>NUCLEOTIDE SEQUENCE [LARGE SCALE GENOMIC DNA]</scope>
    <source>
        <strain evidence="9">DSM 16107</strain>
    </source>
</reference>
<dbReference type="EMBL" id="QICC01000043">
    <property type="protein sequence ID" value="RNM41250.1"/>
    <property type="molecule type" value="Genomic_DNA"/>
</dbReference>
<keyword evidence="2" id="KW-0238">DNA-binding</keyword>
<organism evidence="7 9">
    <name type="scientific">Eggerthella sinensis</name>
    <dbReference type="NCBI Taxonomy" id="242230"/>
    <lineage>
        <taxon>Bacteria</taxon>
        <taxon>Bacillati</taxon>
        <taxon>Actinomycetota</taxon>
        <taxon>Coriobacteriia</taxon>
        <taxon>Eggerthellales</taxon>
        <taxon>Eggerthellaceae</taxon>
        <taxon>Eggerthella</taxon>
    </lineage>
</organism>
<dbReference type="PANTHER" id="PTHR44688">
    <property type="entry name" value="DNA-BINDING TRANSCRIPTIONAL ACTIVATOR DEVR_DOSR"/>
    <property type="match status" value="1"/>
</dbReference>
<dbReference type="GO" id="GO:0006355">
    <property type="term" value="P:regulation of DNA-templated transcription"/>
    <property type="evidence" value="ECO:0007669"/>
    <property type="project" value="InterPro"/>
</dbReference>
<evidence type="ECO:0000256" key="2">
    <source>
        <dbReference type="ARBA" id="ARBA00023125"/>
    </source>
</evidence>
<dbReference type="PRINTS" id="PR00038">
    <property type="entry name" value="HTHLUXR"/>
</dbReference>
<feature type="transmembrane region" description="Helical" evidence="4">
    <location>
        <begin position="52"/>
        <end position="70"/>
    </location>
</feature>
<feature type="transmembrane region" description="Helical" evidence="4">
    <location>
        <begin position="107"/>
        <end position="131"/>
    </location>
</feature>
<dbReference type="OrthoDB" id="3171620at2"/>
<reference evidence="6 8" key="1">
    <citation type="journal article" date="2018" name="Elife">
        <title>Discovery and characterization of a prevalent human gut bacterial enzyme sufficient for the inactivation of a family of plant toxins.</title>
        <authorList>
            <person name="Koppel N."/>
            <person name="Bisanz J.E."/>
            <person name="Pandelia M.E."/>
            <person name="Turnbaugh P.J."/>
            <person name="Balskus E.P."/>
        </authorList>
    </citation>
    <scope>NUCLEOTIDE SEQUENCE [LARGE SCALE GENOMIC DNA]</scope>
    <source>
        <strain evidence="6 8">DSM 16107</strain>
    </source>
</reference>
<dbReference type="Pfam" id="PF00196">
    <property type="entry name" value="GerE"/>
    <property type="match status" value="1"/>
</dbReference>
<feature type="transmembrane region" description="Helical" evidence="4">
    <location>
        <begin position="286"/>
        <end position="305"/>
    </location>
</feature>
<dbReference type="Proteomes" id="UP000270112">
    <property type="component" value="Unassembled WGS sequence"/>
</dbReference>
<dbReference type="CDD" id="cd06170">
    <property type="entry name" value="LuxR_C_like"/>
    <property type="match status" value="1"/>
</dbReference>
<evidence type="ECO:0000256" key="3">
    <source>
        <dbReference type="ARBA" id="ARBA00023163"/>
    </source>
</evidence>
<feature type="transmembrane region" description="Helical" evidence="4">
    <location>
        <begin position="250"/>
        <end position="274"/>
    </location>
</feature>
<proteinExistence type="predicted"/>
<name>A0A3N0IXT7_9ACTN</name>
<dbReference type="SMART" id="SM00421">
    <property type="entry name" value="HTH_LUXR"/>
    <property type="match status" value="1"/>
</dbReference>
<comment type="caution">
    <text evidence="7">The sequence shown here is derived from an EMBL/GenBank/DDBJ whole genome shotgun (WGS) entry which is preliminary data.</text>
</comment>
<evidence type="ECO:0000259" key="5">
    <source>
        <dbReference type="PROSITE" id="PS50043"/>
    </source>
</evidence>
<feature type="transmembrane region" description="Helical" evidence="4">
    <location>
        <begin position="21"/>
        <end position="40"/>
    </location>
</feature>
<protein>
    <recommendedName>
        <fullName evidence="5">HTH luxR-type domain-containing protein</fullName>
    </recommendedName>
</protein>
<dbReference type="Gene3D" id="1.10.10.10">
    <property type="entry name" value="Winged helix-like DNA-binding domain superfamily/Winged helix DNA-binding domain"/>
    <property type="match status" value="1"/>
</dbReference>
<evidence type="ECO:0000313" key="8">
    <source>
        <dbReference type="Proteomes" id="UP000253817"/>
    </source>
</evidence>
<sequence>MVKLGSDSVGALVRSYAKGPLGLSFLMAWIYGTFYSSMVWSGENVAISELPWIASMLLSGLLGLVGFFACRRRSAVMLESRRWLPIVAALLCAFGMVLVGLCRRYEVASPLVIVLCVIPVAGGFSLLTVLWGSRVSRYDEAMIEFSVPMSFIIARIIYAALGLLDPFASFAVMVALPFVSAAFLRFRSSSSEDLERVRATSSMQTGGSISTIRPFSETRGIVAATAMLMVFRFGYGVIRIAADGPAAQGWWYVLLMLFVPVTVFGVFVVLALTSARSITSSLVTRWTLPVLLLAFALVPVDASVGHLWSRLANSVVSIVLQAFFWILLAKVAHRHPGSAPFFFSCYLIGLGLGMAFGECCGLLAASLLGETLAQLSLPFVAAAVVAVVMALEERSRSFGVEGDVRTTSESRAGQLAEDGVVDALDAMLSDQARRMAVSYKLSPREEEIVAYLLAGRNRPYIRDTLFISLNTVNTHIKNAFAKMDIHSQQELLDIARAEFPTRLPERSSSHPNWRAKRIR</sequence>
<keyword evidence="1" id="KW-0805">Transcription regulation</keyword>
<accession>A0A3N0IXT7</accession>
<feature type="transmembrane region" description="Helical" evidence="4">
    <location>
        <begin position="220"/>
        <end position="238"/>
    </location>
</feature>
<feature type="transmembrane region" description="Helical" evidence="4">
    <location>
        <begin position="82"/>
        <end position="101"/>
    </location>
</feature>
<evidence type="ECO:0000256" key="1">
    <source>
        <dbReference type="ARBA" id="ARBA00023015"/>
    </source>
</evidence>
<dbReference type="EMBL" id="PPTT01000002">
    <property type="protein sequence ID" value="RDB71484.1"/>
    <property type="molecule type" value="Genomic_DNA"/>
</dbReference>
<evidence type="ECO:0000313" key="9">
    <source>
        <dbReference type="Proteomes" id="UP000270112"/>
    </source>
</evidence>
<reference evidence="7" key="3">
    <citation type="journal article" date="2019" name="Microbiol. Resour. Announc.">
        <title>Draft Genome Sequences of Type Strains of Gordonibacter faecihominis, Paraeggerthella hongkongensis, Parvibacter caecicola,Slackia equolifaciens, Slackia faecicanis, and Slackia isoflavoniconvertens.</title>
        <authorList>
            <person name="Danylec N."/>
            <person name="Stoll D.A."/>
            <person name="Dotsch A."/>
            <person name="Huch M."/>
        </authorList>
    </citation>
    <scope>NUCLEOTIDE SEQUENCE</scope>
    <source>
        <strain evidence="7">DSM 16107</strain>
    </source>
</reference>
<feature type="transmembrane region" description="Helical" evidence="4">
    <location>
        <begin position="311"/>
        <end position="329"/>
    </location>
</feature>
<keyword evidence="8" id="KW-1185">Reference proteome</keyword>
<keyword evidence="4" id="KW-0472">Membrane</keyword>
<evidence type="ECO:0000313" key="7">
    <source>
        <dbReference type="EMBL" id="RNM41250.1"/>
    </source>
</evidence>
<dbReference type="PROSITE" id="PS50043">
    <property type="entry name" value="HTH_LUXR_2"/>
    <property type="match status" value="1"/>
</dbReference>
<dbReference type="PANTHER" id="PTHR44688:SF16">
    <property type="entry name" value="DNA-BINDING TRANSCRIPTIONAL ACTIVATOR DEVR_DOSR"/>
    <property type="match status" value="1"/>
</dbReference>
<dbReference type="RefSeq" id="WP_114544991.1">
    <property type="nucleotide sequence ID" value="NZ_PPTT01000002.1"/>
</dbReference>
<keyword evidence="4" id="KW-1133">Transmembrane helix</keyword>
<dbReference type="InterPro" id="IPR036388">
    <property type="entry name" value="WH-like_DNA-bd_sf"/>
</dbReference>
<keyword evidence="3" id="KW-0804">Transcription</keyword>
<dbReference type="InterPro" id="IPR000792">
    <property type="entry name" value="Tscrpt_reg_LuxR_C"/>
</dbReference>
<dbReference type="AlphaFoldDB" id="A0A3N0IXT7"/>
<evidence type="ECO:0000256" key="4">
    <source>
        <dbReference type="SAM" id="Phobius"/>
    </source>
</evidence>